<keyword evidence="1" id="KW-0175">Coiled coil</keyword>
<evidence type="ECO:0000256" key="2">
    <source>
        <dbReference type="SAM" id="MobiDB-lite"/>
    </source>
</evidence>
<evidence type="ECO:0000313" key="3">
    <source>
        <dbReference type="EMBL" id="GJS71784.1"/>
    </source>
</evidence>
<reference evidence="3" key="2">
    <citation type="submission" date="2022-01" db="EMBL/GenBank/DDBJ databases">
        <authorList>
            <person name="Yamashiro T."/>
            <person name="Shiraishi A."/>
            <person name="Satake H."/>
            <person name="Nakayama K."/>
        </authorList>
    </citation>
    <scope>NUCLEOTIDE SEQUENCE</scope>
</reference>
<feature type="region of interest" description="Disordered" evidence="2">
    <location>
        <begin position="406"/>
        <end position="448"/>
    </location>
</feature>
<reference evidence="3" key="1">
    <citation type="journal article" date="2022" name="Int. J. Mol. Sci.">
        <title>Draft Genome of Tanacetum Coccineum: Genomic Comparison of Closely Related Tanacetum-Family Plants.</title>
        <authorList>
            <person name="Yamashiro T."/>
            <person name="Shiraishi A."/>
            <person name="Nakayama K."/>
            <person name="Satake H."/>
        </authorList>
    </citation>
    <scope>NUCLEOTIDE SEQUENCE</scope>
</reference>
<protein>
    <submittedName>
        <fullName evidence="3">Uncharacterized protein</fullName>
    </submittedName>
</protein>
<organism evidence="3 4">
    <name type="scientific">Tanacetum coccineum</name>
    <dbReference type="NCBI Taxonomy" id="301880"/>
    <lineage>
        <taxon>Eukaryota</taxon>
        <taxon>Viridiplantae</taxon>
        <taxon>Streptophyta</taxon>
        <taxon>Embryophyta</taxon>
        <taxon>Tracheophyta</taxon>
        <taxon>Spermatophyta</taxon>
        <taxon>Magnoliopsida</taxon>
        <taxon>eudicotyledons</taxon>
        <taxon>Gunneridae</taxon>
        <taxon>Pentapetalae</taxon>
        <taxon>asterids</taxon>
        <taxon>campanulids</taxon>
        <taxon>Asterales</taxon>
        <taxon>Asteraceae</taxon>
        <taxon>Asteroideae</taxon>
        <taxon>Anthemideae</taxon>
        <taxon>Anthemidinae</taxon>
        <taxon>Tanacetum</taxon>
    </lineage>
</organism>
<proteinExistence type="predicted"/>
<evidence type="ECO:0000313" key="4">
    <source>
        <dbReference type="Proteomes" id="UP001151760"/>
    </source>
</evidence>
<dbReference type="Proteomes" id="UP001151760">
    <property type="component" value="Unassembled WGS sequence"/>
</dbReference>
<accession>A0ABQ4Y279</accession>
<feature type="compositionally biased region" description="Basic and acidic residues" evidence="2">
    <location>
        <begin position="406"/>
        <end position="417"/>
    </location>
</feature>
<gene>
    <name evidence="3" type="ORF">Tco_0704625</name>
</gene>
<name>A0ABQ4Y279_9ASTR</name>
<feature type="compositionally biased region" description="Low complexity" evidence="2">
    <location>
        <begin position="427"/>
        <end position="437"/>
    </location>
</feature>
<evidence type="ECO:0000256" key="1">
    <source>
        <dbReference type="SAM" id="Coils"/>
    </source>
</evidence>
<dbReference type="EMBL" id="BQNB010010031">
    <property type="protein sequence ID" value="GJS71784.1"/>
    <property type="molecule type" value="Genomic_DNA"/>
</dbReference>
<comment type="caution">
    <text evidence="3">The sequence shown here is derived from an EMBL/GenBank/DDBJ whole genome shotgun (WGS) entry which is preliminary data.</text>
</comment>
<keyword evidence="4" id="KW-1185">Reference proteome</keyword>
<sequence>MARIQPANGKAETVPSYDRKVISEVTDSSKVHEQVSHVKYKTIIQTSDDDQIDSNIIFDYPYVENNGGTSEHDSNAHDEYHEIQILSYNVQREAENQKRLNNELKNQKRCYKRSSRHIVPAAQLVPRYHTIGRCNNYDMLQSIPCSTECKIVGKILLDHPLSYALTATADVPVVYLQQFSRTVSNVHDTEDTWKLQRIHLSHQSTFRLLNLSCTGLAIKTKINILQLFHAVINRTNVIYAALLWWDFMNNVFQKKEAIQYSRFIKLIIVDLMNKFPNISQRTDEDYYSIKDDIPLVSLYTIGNVLVRGMLIPDEFLTKEISAANDFKKYETVFMNVDVLMNQSQPVVSTQGTHMITPRAYRTPILTTANYCPDYQYVVSIKEDTGYPLPTSPKNQKETDPIVHINHQEDDAPSEGEKRVKKHKASKSSKSVRGSSSKRSAKDYTTYVSKQQQKQQEWDAWVEETVIDEDEVIPKDETPKLITELLNVDKHVPTIFDHARIEATLNDMLNNQFKNAEENPNEPPRYLHNKDLFFLKNGNNEEKKFILSLHRIHVERFPKVDLEEKMNHWRVHDFQLGIESYQVKVNLTAPTLTFPGIEAYEPYSIVDKLTTGLIYLNSKNEKRAMYLVEIVKFFDATLKKVLKEVKFKIFQSEP</sequence>
<feature type="coiled-coil region" evidence="1">
    <location>
        <begin position="87"/>
        <end position="114"/>
    </location>
</feature>